<feature type="region of interest" description="Disordered" evidence="1">
    <location>
        <begin position="1"/>
        <end position="49"/>
    </location>
</feature>
<dbReference type="EMBL" id="BMTD01000009">
    <property type="protein sequence ID" value="GGV01415.1"/>
    <property type="molecule type" value="Genomic_DNA"/>
</dbReference>
<organism evidence="2 3">
    <name type="scientific">Streptomyces filipinensis</name>
    <dbReference type="NCBI Taxonomy" id="66887"/>
    <lineage>
        <taxon>Bacteria</taxon>
        <taxon>Bacillati</taxon>
        <taxon>Actinomycetota</taxon>
        <taxon>Actinomycetes</taxon>
        <taxon>Kitasatosporales</taxon>
        <taxon>Streptomycetaceae</taxon>
        <taxon>Streptomyces</taxon>
    </lineage>
</organism>
<reference evidence="2" key="1">
    <citation type="journal article" date="2014" name="Int. J. Syst. Evol. Microbiol.">
        <title>Complete genome sequence of Corynebacterium casei LMG S-19264T (=DSM 44701T), isolated from a smear-ripened cheese.</title>
        <authorList>
            <consortium name="US DOE Joint Genome Institute (JGI-PGF)"/>
            <person name="Walter F."/>
            <person name="Albersmeier A."/>
            <person name="Kalinowski J."/>
            <person name="Ruckert C."/>
        </authorList>
    </citation>
    <scope>NUCLEOTIDE SEQUENCE</scope>
    <source>
        <strain evidence="2">JCM 4369</strain>
    </source>
</reference>
<feature type="compositionally biased region" description="Gly residues" evidence="1">
    <location>
        <begin position="7"/>
        <end position="17"/>
    </location>
</feature>
<accession>A0A918MCR5</accession>
<gene>
    <name evidence="2" type="ORF">GCM10010260_42370</name>
</gene>
<evidence type="ECO:0000313" key="2">
    <source>
        <dbReference type="EMBL" id="GGV01415.1"/>
    </source>
</evidence>
<evidence type="ECO:0000313" key="3">
    <source>
        <dbReference type="Proteomes" id="UP000618795"/>
    </source>
</evidence>
<sequence length="138" mass="14210">MPDPSGHTGGERGGAGGRTTSPGPSPAPTPGRSTAPAPGDLSWGRPVTEATDQRWCQKVTVAFHNVGGVAVRSGSVSFGTHIIGALGIDWGTVTSTVGLPAPIAPGAREHPAWTVCVDAWRVPLGMHIETRDVSVRWS</sequence>
<reference evidence="2" key="2">
    <citation type="submission" date="2020-09" db="EMBL/GenBank/DDBJ databases">
        <authorList>
            <person name="Sun Q."/>
            <person name="Ohkuma M."/>
        </authorList>
    </citation>
    <scope>NUCLEOTIDE SEQUENCE</scope>
    <source>
        <strain evidence="2">JCM 4369</strain>
    </source>
</reference>
<feature type="compositionally biased region" description="Low complexity" evidence="1">
    <location>
        <begin position="30"/>
        <end position="39"/>
    </location>
</feature>
<keyword evidence="3" id="KW-1185">Reference proteome</keyword>
<dbReference type="AlphaFoldDB" id="A0A918MCR5"/>
<protein>
    <submittedName>
        <fullName evidence="2">Uncharacterized protein</fullName>
    </submittedName>
</protein>
<proteinExistence type="predicted"/>
<dbReference type="Proteomes" id="UP000618795">
    <property type="component" value="Unassembled WGS sequence"/>
</dbReference>
<comment type="caution">
    <text evidence="2">The sequence shown here is derived from an EMBL/GenBank/DDBJ whole genome shotgun (WGS) entry which is preliminary data.</text>
</comment>
<evidence type="ECO:0000256" key="1">
    <source>
        <dbReference type="SAM" id="MobiDB-lite"/>
    </source>
</evidence>
<name>A0A918MCR5_9ACTN</name>